<comment type="similarity">
    <text evidence="6">Belongs to the helicase family. DinG subfamily. Type 1 sub-subfamily.</text>
</comment>
<keyword evidence="6 8" id="KW-0347">Helicase</keyword>
<dbReference type="EMBL" id="JABRWJ010000017">
    <property type="protein sequence ID" value="NRF72046.1"/>
    <property type="molecule type" value="Genomic_DNA"/>
</dbReference>
<dbReference type="SUPFAM" id="SSF52540">
    <property type="entry name" value="P-loop containing nucleoside triphosphate hydrolases"/>
    <property type="match status" value="1"/>
</dbReference>
<dbReference type="PANTHER" id="PTHR11472:SF59">
    <property type="entry name" value="ATP-DEPENDENT DNA HELICASE DING"/>
    <property type="match status" value="1"/>
</dbReference>
<sequence>MLTRQESSDLARFTDAVRRALPNFRESDSQHHMMSAIAETFDRCLHGREVAETDGANILVCESGTGTGKTFAYAMPGLVLARSVGKKLVISTSTVALQEQLCAKDLPFLQSCAPWPFSFAIAKGRVRYACRTRLEAAALEARQIRLDEVDPHDDPKHAAALRGLVEMLDAGRWTGDRDQIEQAMPDALWARLTTDRSGCTGSICPHFGDCPFQRARQRAREADVIVANHDLVLSALDLNPGSVLPDPADCFFVFDEGHTLPAKTVLHHAERHPVRAAYGWIGEVPRLVTTIVHALHIDASLHCRMQGACADVTQALGVLWRWIEQAEGWNGDVLRFRHGVVPGDLARAGESLLGAMRVVLDLVSDLRVDALKSAALKPELVQHLLGELGAHEAQAERVVDVWTLMLRNDRPGAAPTARWIERSADDAIVAATPIDAGDRVQRAVWRRVSAAIVTSATLTAGGEFGHFLRRTGLDRLPDVRMLRLGSPFDYRRQARIVVPHMRTTPADAAAHTDELAALLPGLVAGGASLVLFASAQQMHDVVARLSAAERPQVLMQGELSKAALIQRHRQRVDEGRASTIFGLAAFHEGVDLPGRYCTQVVIVRLPFAVPTHPWEQARAEWVRRCGRSPFRELVVPEAAMRLAQAVGRLIRTSTDRGTVTILDRRLVTRRYGRELLRSLPPMLLQVDGDADPRSALAVDEAA</sequence>
<organism evidence="8 9">
    <name type="scientific">Pseudaquabacterium terrae</name>
    <dbReference type="NCBI Taxonomy" id="2732868"/>
    <lineage>
        <taxon>Bacteria</taxon>
        <taxon>Pseudomonadati</taxon>
        <taxon>Pseudomonadota</taxon>
        <taxon>Betaproteobacteria</taxon>
        <taxon>Burkholderiales</taxon>
        <taxon>Sphaerotilaceae</taxon>
        <taxon>Pseudaquabacterium</taxon>
    </lineage>
</organism>
<dbReference type="GO" id="GO:0003678">
    <property type="term" value="F:DNA helicase activity"/>
    <property type="evidence" value="ECO:0007669"/>
    <property type="project" value="UniProtKB-EC"/>
</dbReference>
<evidence type="ECO:0000256" key="1">
    <source>
        <dbReference type="ARBA" id="ARBA00022485"/>
    </source>
</evidence>
<dbReference type="Gene3D" id="3.40.50.300">
    <property type="entry name" value="P-loop containing nucleotide triphosphate hydrolases"/>
    <property type="match status" value="2"/>
</dbReference>
<keyword evidence="6" id="KW-0408">Iron</keyword>
<keyword evidence="9" id="KW-1185">Reference proteome</keyword>
<feature type="domain" description="Helicase ATP-binding" evidence="7">
    <location>
        <begin position="16"/>
        <end position="303"/>
    </location>
</feature>
<dbReference type="InterPro" id="IPR027417">
    <property type="entry name" value="P-loop_NTPase"/>
</dbReference>
<evidence type="ECO:0000256" key="5">
    <source>
        <dbReference type="ARBA" id="ARBA00023125"/>
    </source>
</evidence>
<evidence type="ECO:0000259" key="7">
    <source>
        <dbReference type="PROSITE" id="PS51193"/>
    </source>
</evidence>
<feature type="binding site" evidence="6">
    <location>
        <position position="199"/>
    </location>
    <ligand>
        <name>[4Fe-4S] cluster</name>
        <dbReference type="ChEBI" id="CHEBI:49883"/>
    </ligand>
</feature>
<dbReference type="Proteomes" id="UP000737171">
    <property type="component" value="Unassembled WGS sequence"/>
</dbReference>
<evidence type="ECO:0000256" key="3">
    <source>
        <dbReference type="ARBA" id="ARBA00022801"/>
    </source>
</evidence>
<dbReference type="InterPro" id="IPR045028">
    <property type="entry name" value="DinG/Rad3-like"/>
</dbReference>
<comment type="caution">
    <text evidence="8">The sequence shown here is derived from an EMBL/GenBank/DDBJ whole genome shotgun (WGS) entry which is preliminary data.</text>
</comment>
<protein>
    <recommendedName>
        <fullName evidence="6">ATP-dependent DNA helicase DinG</fullName>
        <ecNumber evidence="6">5.6.2.3</ecNumber>
    </recommendedName>
    <alternativeName>
        <fullName evidence="6">DNA 5'-3' helicase DinG</fullName>
    </alternativeName>
</protein>
<keyword evidence="3 6" id="KW-0378">Hydrolase</keyword>
<comment type="cofactor">
    <cofactor evidence="6">
        <name>[4Fe-4S] cluster</name>
        <dbReference type="ChEBI" id="CHEBI:49883"/>
    </cofactor>
    <text evidence="6">Binds 1 [4Fe-4S] cluster.</text>
</comment>
<keyword evidence="6" id="KW-0479">Metal-binding</keyword>
<evidence type="ECO:0000313" key="8">
    <source>
        <dbReference type="EMBL" id="NRF72046.1"/>
    </source>
</evidence>
<evidence type="ECO:0000256" key="2">
    <source>
        <dbReference type="ARBA" id="ARBA00022741"/>
    </source>
</evidence>
<dbReference type="InterPro" id="IPR006555">
    <property type="entry name" value="ATP-dep_Helicase_C"/>
</dbReference>
<dbReference type="GO" id="GO:0016787">
    <property type="term" value="F:hydrolase activity"/>
    <property type="evidence" value="ECO:0007669"/>
    <property type="project" value="UniProtKB-KW"/>
</dbReference>
<keyword evidence="2 6" id="KW-0547">Nucleotide-binding</keyword>
<name>A0ABX2ETR4_9BURK</name>
<reference evidence="8 9" key="1">
    <citation type="submission" date="2020-05" db="EMBL/GenBank/DDBJ databases">
        <title>Aquincola sp. isolate from soil.</title>
        <authorList>
            <person name="Han J."/>
            <person name="Kim D.-U."/>
        </authorList>
    </citation>
    <scope>NUCLEOTIDE SEQUENCE [LARGE SCALE GENOMIC DNA]</scope>
    <source>
        <strain evidence="8 9">S2</strain>
    </source>
</reference>
<evidence type="ECO:0000313" key="9">
    <source>
        <dbReference type="Proteomes" id="UP000737171"/>
    </source>
</evidence>
<feature type="binding site" evidence="6">
    <location>
        <position position="204"/>
    </location>
    <ligand>
        <name>[4Fe-4S] cluster</name>
        <dbReference type="ChEBI" id="CHEBI:49883"/>
    </ligand>
</feature>
<keyword evidence="6" id="KW-0413">Isomerase</keyword>
<dbReference type="SMART" id="SM00491">
    <property type="entry name" value="HELICc2"/>
    <property type="match status" value="1"/>
</dbReference>
<keyword evidence="1 6" id="KW-0004">4Fe-4S</keyword>
<dbReference type="InterPro" id="IPR014013">
    <property type="entry name" value="Helic_SF1/SF2_ATP-bd_DinG/Rad3"/>
</dbReference>
<proteinExistence type="inferred from homology"/>
<dbReference type="PROSITE" id="PS51193">
    <property type="entry name" value="HELICASE_ATP_BIND_2"/>
    <property type="match status" value="1"/>
</dbReference>
<feature type="binding site" evidence="6">
    <location>
        <position position="210"/>
    </location>
    <ligand>
        <name>[4Fe-4S] cluster</name>
        <dbReference type="ChEBI" id="CHEBI:49883"/>
    </ligand>
</feature>
<evidence type="ECO:0000256" key="4">
    <source>
        <dbReference type="ARBA" id="ARBA00022840"/>
    </source>
</evidence>
<dbReference type="HAMAP" id="MF_02205">
    <property type="entry name" value="DinG_proteobact"/>
    <property type="match status" value="1"/>
</dbReference>
<gene>
    <name evidence="6 8" type="primary">dinG</name>
    <name evidence="8" type="ORF">HLB44_34185</name>
</gene>
<feature type="binding site" evidence="6">
    <location>
        <position position="130"/>
    </location>
    <ligand>
        <name>[4Fe-4S] cluster</name>
        <dbReference type="ChEBI" id="CHEBI:49883"/>
    </ligand>
</feature>
<comment type="catalytic activity">
    <reaction evidence="6">
        <text>ATP + H2O = ADP + phosphate + H(+)</text>
        <dbReference type="Rhea" id="RHEA:13065"/>
        <dbReference type="ChEBI" id="CHEBI:15377"/>
        <dbReference type="ChEBI" id="CHEBI:15378"/>
        <dbReference type="ChEBI" id="CHEBI:30616"/>
        <dbReference type="ChEBI" id="CHEBI:43474"/>
        <dbReference type="ChEBI" id="CHEBI:456216"/>
        <dbReference type="EC" id="5.6.2.3"/>
    </reaction>
</comment>
<evidence type="ECO:0000256" key="6">
    <source>
        <dbReference type="HAMAP-Rule" id="MF_02205"/>
    </source>
</evidence>
<keyword evidence="6" id="KW-0411">Iron-sulfur</keyword>
<dbReference type="PANTHER" id="PTHR11472">
    <property type="entry name" value="DNA REPAIR DEAD HELICASE RAD3/XP-D SUBFAMILY MEMBER"/>
    <property type="match status" value="1"/>
</dbReference>
<dbReference type="EC" id="5.6.2.3" evidence="6"/>
<dbReference type="Pfam" id="PF13307">
    <property type="entry name" value="Helicase_C_2"/>
    <property type="match status" value="1"/>
</dbReference>
<comment type="function">
    <text evidence="6">DNA-dependent ATPase and 5'-3' DNA helicase. Unwinds D-loops, R-loops, forked DNA and G-quadruplex DNA.</text>
</comment>
<dbReference type="InterPro" id="IPR039000">
    <property type="entry name" value="DinG_proteobact"/>
</dbReference>
<dbReference type="NCBIfam" id="NF008729">
    <property type="entry name" value="PRK11747.1"/>
    <property type="match status" value="1"/>
</dbReference>
<keyword evidence="5 6" id="KW-0238">DNA-binding</keyword>
<dbReference type="RefSeq" id="WP_173134536.1">
    <property type="nucleotide sequence ID" value="NZ_JABRWJ010000017.1"/>
</dbReference>
<accession>A0ABX2ETR4</accession>
<keyword evidence="4 6" id="KW-0067">ATP-binding</keyword>